<protein>
    <submittedName>
        <fullName evidence="7">Energy-coupling factor transporter transmembrane protein EcfT</fullName>
    </submittedName>
</protein>
<evidence type="ECO:0000313" key="8">
    <source>
        <dbReference type="Proteomes" id="UP000275951"/>
    </source>
</evidence>
<organism evidence="7 8">
    <name type="scientific">Trueperella pyogenes</name>
    <dbReference type="NCBI Taxonomy" id="1661"/>
    <lineage>
        <taxon>Bacteria</taxon>
        <taxon>Bacillati</taxon>
        <taxon>Actinomycetota</taxon>
        <taxon>Actinomycetes</taxon>
        <taxon>Actinomycetales</taxon>
        <taxon>Actinomycetaceae</taxon>
        <taxon>Trueperella</taxon>
    </lineage>
</organism>
<keyword evidence="5 6" id="KW-0472">Membrane</keyword>
<evidence type="ECO:0000256" key="3">
    <source>
        <dbReference type="ARBA" id="ARBA00022692"/>
    </source>
</evidence>
<dbReference type="Proteomes" id="UP000275951">
    <property type="component" value="Chromosome"/>
</dbReference>
<dbReference type="GO" id="GO:0005886">
    <property type="term" value="C:plasma membrane"/>
    <property type="evidence" value="ECO:0007669"/>
    <property type="project" value="UniProtKB-ARBA"/>
</dbReference>
<keyword evidence="2" id="KW-1003">Cell membrane</keyword>
<evidence type="ECO:0000256" key="6">
    <source>
        <dbReference type="SAM" id="Phobius"/>
    </source>
</evidence>
<sequence>MFTHARNCTQNLRGLLMLLEYTPGNTFLHKAGVVSKLFTFVILIIVTFLITRPSINLVLAGFTILLLFLLKIGARAILKIFAPLVVIVVLIFLFAVFSPPHGADTTVIANLLPGNRLSITIGGVEYGANLALRILTMVAASAILIISTPIEQFTTLMQQLRMPHALVFIAVTSLRFVPTMQTRSEQILDAQRARGAQIDSGSLLGKIRAYVTIMVPLFSTGIQMSEELSCAMLSRGYGVVKQPTRLYDLKWGWVDSIISLLSAVLLLAAITYRFYGF</sequence>
<keyword evidence="4 6" id="KW-1133">Transmembrane helix</keyword>
<evidence type="ECO:0000256" key="4">
    <source>
        <dbReference type="ARBA" id="ARBA00022989"/>
    </source>
</evidence>
<evidence type="ECO:0000256" key="5">
    <source>
        <dbReference type="ARBA" id="ARBA00023136"/>
    </source>
</evidence>
<dbReference type="InterPro" id="IPR051611">
    <property type="entry name" value="ECF_transporter_component"/>
</dbReference>
<proteinExistence type="predicted"/>
<feature type="transmembrane region" description="Helical" evidence="6">
    <location>
        <begin position="130"/>
        <end position="150"/>
    </location>
</feature>
<dbReference type="EMBL" id="CP033905">
    <property type="protein sequence ID" value="AZR07440.1"/>
    <property type="molecule type" value="Genomic_DNA"/>
</dbReference>
<keyword evidence="3 6" id="KW-0812">Transmembrane</keyword>
<gene>
    <name evidence="7" type="ORF">EBQ10_09195</name>
</gene>
<evidence type="ECO:0000256" key="1">
    <source>
        <dbReference type="ARBA" id="ARBA00004141"/>
    </source>
</evidence>
<dbReference type="InterPro" id="IPR003339">
    <property type="entry name" value="ABC/ECF_trnsptr_transmembrane"/>
</dbReference>
<evidence type="ECO:0000256" key="2">
    <source>
        <dbReference type="ARBA" id="ARBA00022475"/>
    </source>
</evidence>
<dbReference type="Pfam" id="PF02361">
    <property type="entry name" value="CbiQ"/>
    <property type="match status" value="1"/>
</dbReference>
<name>A0A3Q9GJ73_9ACTO</name>
<feature type="transmembrane region" description="Helical" evidence="6">
    <location>
        <begin position="57"/>
        <end position="74"/>
    </location>
</feature>
<reference evidence="7 8" key="1">
    <citation type="submission" date="2018-11" db="EMBL/GenBank/DDBJ databases">
        <title>Multidrug-resistant genes are associated with an 42-kb island TGI1 carrying a complex class 1 integron in a Trueperella pyogenes.</title>
        <authorList>
            <person name="Dong W."/>
        </authorList>
    </citation>
    <scope>NUCLEOTIDE SEQUENCE [LARGE SCALE GENOMIC DNA]</scope>
    <source>
        <strain evidence="7 8">TP4</strain>
    </source>
</reference>
<dbReference type="AlphaFoldDB" id="A0A3Q9GJ73"/>
<dbReference type="PANTHER" id="PTHR34857">
    <property type="entry name" value="SLL0384 PROTEIN"/>
    <property type="match status" value="1"/>
</dbReference>
<feature type="transmembrane region" description="Helical" evidence="6">
    <location>
        <begin position="80"/>
        <end position="97"/>
    </location>
</feature>
<feature type="transmembrane region" description="Helical" evidence="6">
    <location>
        <begin position="27"/>
        <end position="50"/>
    </location>
</feature>
<dbReference type="CDD" id="cd16914">
    <property type="entry name" value="EcfT"/>
    <property type="match status" value="1"/>
</dbReference>
<accession>A0A3Q9GJ73</accession>
<evidence type="ECO:0000313" key="7">
    <source>
        <dbReference type="EMBL" id="AZR07440.1"/>
    </source>
</evidence>
<comment type="subcellular location">
    <subcellularLocation>
        <location evidence="1">Membrane</location>
        <topology evidence="1">Multi-pass membrane protein</topology>
    </subcellularLocation>
</comment>
<dbReference type="PANTHER" id="PTHR34857:SF2">
    <property type="entry name" value="SLL0384 PROTEIN"/>
    <property type="match status" value="1"/>
</dbReference>
<feature type="transmembrane region" description="Helical" evidence="6">
    <location>
        <begin position="251"/>
        <end position="275"/>
    </location>
</feature>